<dbReference type="AlphaFoldDB" id="A0A5R8M5A7"/>
<evidence type="ECO:0000313" key="2">
    <source>
        <dbReference type="EMBL" id="TLF43949.1"/>
    </source>
</evidence>
<accession>A0A5R8M5A7</accession>
<evidence type="ECO:0000313" key="3">
    <source>
        <dbReference type="Proteomes" id="UP000307781"/>
    </source>
</evidence>
<gene>
    <name evidence="2" type="ORF">FEI14_03090</name>
</gene>
<dbReference type="Proteomes" id="UP000307781">
    <property type="component" value="Unassembled WGS sequence"/>
</dbReference>
<feature type="region of interest" description="Disordered" evidence="1">
    <location>
        <begin position="14"/>
        <end position="35"/>
    </location>
</feature>
<protein>
    <submittedName>
        <fullName evidence="2">Uncharacterized protein</fullName>
    </submittedName>
</protein>
<proteinExistence type="predicted"/>
<organism evidence="2 3">
    <name type="scientific">Lacticaseibacillus zeae</name>
    <name type="common">Lactobacillus zeae</name>
    <dbReference type="NCBI Taxonomy" id="57037"/>
    <lineage>
        <taxon>Bacteria</taxon>
        <taxon>Bacillati</taxon>
        <taxon>Bacillota</taxon>
        <taxon>Bacilli</taxon>
        <taxon>Lactobacillales</taxon>
        <taxon>Lactobacillaceae</taxon>
        <taxon>Lacticaseibacillus</taxon>
    </lineage>
</organism>
<name>A0A5R8M5A7_LACZE</name>
<sequence length="63" mass="7216">MSADVSLSLRLAITRSPAQKPPHKDLKPKWPKTSHLSLRPLPRRFTLTNKKGQRLRAGRSKFI</sequence>
<evidence type="ECO:0000256" key="1">
    <source>
        <dbReference type="SAM" id="MobiDB-lite"/>
    </source>
</evidence>
<dbReference type="EMBL" id="VBWN01000001">
    <property type="protein sequence ID" value="TLF43949.1"/>
    <property type="molecule type" value="Genomic_DNA"/>
</dbReference>
<reference evidence="2 3" key="1">
    <citation type="submission" date="2019-05" db="EMBL/GenBank/DDBJ databases">
        <title>Genome-based reclassification of Lactobacillus casei as Lactobacillus casei subsp. casei. subsp.nov., description of Lactobacillus casei subsp. zeae subsp. nov., and emended description of Lactobacillus casei.</title>
        <authorList>
            <person name="Huang C.-H."/>
        </authorList>
    </citation>
    <scope>NUCLEOTIDE SEQUENCE [LARGE SCALE GENOMIC DNA]</scope>
    <source>
        <strain evidence="2 3">CRBIP24.58</strain>
    </source>
</reference>
<comment type="caution">
    <text evidence="2">The sequence shown here is derived from an EMBL/GenBank/DDBJ whole genome shotgun (WGS) entry which is preliminary data.</text>
</comment>